<feature type="transmembrane region" description="Helical" evidence="7">
    <location>
        <begin position="12"/>
        <end position="31"/>
    </location>
</feature>
<feature type="transmembrane region" description="Helical" evidence="7">
    <location>
        <begin position="246"/>
        <end position="265"/>
    </location>
</feature>
<dbReference type="PANTHER" id="PTHR30477:SF0">
    <property type="entry name" value="METAL TRANSPORT SYSTEM MEMBRANE PROTEIN TM_0125-RELATED"/>
    <property type="match status" value="1"/>
</dbReference>
<dbReference type="CDD" id="cd06550">
    <property type="entry name" value="TM_ABC_iron-siderophores_like"/>
    <property type="match status" value="1"/>
</dbReference>
<gene>
    <name evidence="8" type="ORF">J2S72_000450</name>
</gene>
<keyword evidence="9" id="KW-1185">Reference proteome</keyword>
<accession>A0ABU0AT44</accession>
<comment type="caution">
    <text evidence="8">The sequence shown here is derived from an EMBL/GenBank/DDBJ whole genome shotgun (WGS) entry which is preliminary data.</text>
</comment>
<feature type="transmembrane region" description="Helical" evidence="7">
    <location>
        <begin position="51"/>
        <end position="78"/>
    </location>
</feature>
<dbReference type="InterPro" id="IPR001626">
    <property type="entry name" value="ABC_TroCD"/>
</dbReference>
<dbReference type="InterPro" id="IPR037294">
    <property type="entry name" value="ABC_BtuC-like"/>
</dbReference>
<reference evidence="8 9" key="1">
    <citation type="submission" date="2023-07" db="EMBL/GenBank/DDBJ databases">
        <title>Genomic Encyclopedia of Type Strains, Phase IV (KMG-IV): sequencing the most valuable type-strain genomes for metagenomic binning, comparative biology and taxonomic classification.</title>
        <authorList>
            <person name="Goeker M."/>
        </authorList>
    </citation>
    <scope>NUCLEOTIDE SEQUENCE [LARGE SCALE GENOMIC DNA]</scope>
    <source>
        <strain evidence="8 9">DSM 22616</strain>
    </source>
</reference>
<evidence type="ECO:0000313" key="9">
    <source>
        <dbReference type="Proteomes" id="UP001236559"/>
    </source>
</evidence>
<dbReference type="RefSeq" id="WP_307494905.1">
    <property type="nucleotide sequence ID" value="NZ_JAUSTN010000002.1"/>
</dbReference>
<comment type="similarity">
    <text evidence="2 6">Belongs to the ABC-3 integral membrane protein family.</text>
</comment>
<dbReference type="PANTHER" id="PTHR30477">
    <property type="entry name" value="ABC-TRANSPORTER METAL-BINDING PROTEIN"/>
    <property type="match status" value="1"/>
</dbReference>
<dbReference type="SUPFAM" id="SSF81345">
    <property type="entry name" value="ABC transporter involved in vitamin B12 uptake, BtuC"/>
    <property type="match status" value="1"/>
</dbReference>
<feature type="transmembrane region" description="Helical" evidence="7">
    <location>
        <begin position="221"/>
        <end position="240"/>
    </location>
</feature>
<dbReference type="Pfam" id="PF00950">
    <property type="entry name" value="ABC-3"/>
    <property type="match status" value="1"/>
</dbReference>
<evidence type="ECO:0000256" key="6">
    <source>
        <dbReference type="RuleBase" id="RU003943"/>
    </source>
</evidence>
<protein>
    <submittedName>
        <fullName evidence="8">Zinc transport system permease protein</fullName>
    </submittedName>
</protein>
<proteinExistence type="inferred from homology"/>
<sequence length="270" mass="29479">MSIFTYDYMIRALIVGFLLSIIIPFMGIVVVNKKISVIGDALSHVSLAGVMLGLMLSVTPIYTSIITCVIAGIVLELIRKNFPGYEEISTAIIMSVGIGAASILAGFVKKAQNFESYLFGSIVAITDGEFYLIIAVSIIVFLTFIYFYRDLLYVSFDESSARLSGVKVDRINYIFIILIAVTISVSARTVGILIISSLMVIPVACAMQFEKGYLKTTFLSSLFGIFFTISGLFISFYLGLKPGGTIVLMGIISLLIILSIKKWVLNNKGC</sequence>
<dbReference type="Gene3D" id="1.10.3470.10">
    <property type="entry name" value="ABC transporter involved in vitamin B12 uptake, BtuC"/>
    <property type="match status" value="1"/>
</dbReference>
<keyword evidence="3 6" id="KW-0812">Transmembrane</keyword>
<evidence type="ECO:0000256" key="4">
    <source>
        <dbReference type="ARBA" id="ARBA00022989"/>
    </source>
</evidence>
<evidence type="ECO:0000256" key="7">
    <source>
        <dbReference type="SAM" id="Phobius"/>
    </source>
</evidence>
<evidence type="ECO:0000256" key="5">
    <source>
        <dbReference type="ARBA" id="ARBA00023136"/>
    </source>
</evidence>
<name>A0ABU0AT44_9FIRM</name>
<keyword evidence="6" id="KW-0813">Transport</keyword>
<evidence type="ECO:0000256" key="2">
    <source>
        <dbReference type="ARBA" id="ARBA00008034"/>
    </source>
</evidence>
<organism evidence="8 9">
    <name type="scientific">Peptoniphilus koenoeneniae</name>
    <dbReference type="NCBI Taxonomy" id="507751"/>
    <lineage>
        <taxon>Bacteria</taxon>
        <taxon>Bacillati</taxon>
        <taxon>Bacillota</taxon>
        <taxon>Tissierellia</taxon>
        <taxon>Tissierellales</taxon>
        <taxon>Peptoniphilaceae</taxon>
        <taxon>Peptoniphilus</taxon>
    </lineage>
</organism>
<evidence type="ECO:0000256" key="1">
    <source>
        <dbReference type="ARBA" id="ARBA00004141"/>
    </source>
</evidence>
<dbReference type="Proteomes" id="UP001236559">
    <property type="component" value="Unassembled WGS sequence"/>
</dbReference>
<feature type="transmembrane region" description="Helical" evidence="7">
    <location>
        <begin position="168"/>
        <end position="185"/>
    </location>
</feature>
<keyword evidence="4 7" id="KW-1133">Transmembrane helix</keyword>
<evidence type="ECO:0000313" key="8">
    <source>
        <dbReference type="EMBL" id="MDQ0274442.1"/>
    </source>
</evidence>
<comment type="subcellular location">
    <subcellularLocation>
        <location evidence="6">Cell membrane</location>
        <topology evidence="6">Multi-pass membrane protein</topology>
    </subcellularLocation>
    <subcellularLocation>
        <location evidence="1">Membrane</location>
        <topology evidence="1">Multi-pass membrane protein</topology>
    </subcellularLocation>
</comment>
<feature type="transmembrane region" description="Helical" evidence="7">
    <location>
        <begin position="128"/>
        <end position="148"/>
    </location>
</feature>
<evidence type="ECO:0000256" key="3">
    <source>
        <dbReference type="ARBA" id="ARBA00022692"/>
    </source>
</evidence>
<feature type="transmembrane region" description="Helical" evidence="7">
    <location>
        <begin position="90"/>
        <end position="108"/>
    </location>
</feature>
<dbReference type="EMBL" id="JAUSTN010000002">
    <property type="protein sequence ID" value="MDQ0274442.1"/>
    <property type="molecule type" value="Genomic_DNA"/>
</dbReference>
<keyword evidence="5 7" id="KW-0472">Membrane</keyword>